<organism evidence="1 2">
    <name type="scientific">Pseudoalteromonas rubra</name>
    <dbReference type="NCBI Taxonomy" id="43658"/>
    <lineage>
        <taxon>Bacteria</taxon>
        <taxon>Pseudomonadati</taxon>
        <taxon>Pseudomonadota</taxon>
        <taxon>Gammaproteobacteria</taxon>
        <taxon>Alteromonadales</taxon>
        <taxon>Pseudoalteromonadaceae</taxon>
        <taxon>Pseudoalteromonas</taxon>
    </lineage>
</organism>
<evidence type="ECO:0000313" key="2">
    <source>
        <dbReference type="Proteomes" id="UP000305729"/>
    </source>
</evidence>
<dbReference type="AlphaFoldDB" id="A0A5S3UWH5"/>
<dbReference type="GO" id="GO:0016020">
    <property type="term" value="C:membrane"/>
    <property type="evidence" value="ECO:0007669"/>
    <property type="project" value="InterPro"/>
</dbReference>
<dbReference type="GO" id="GO:0015288">
    <property type="term" value="F:porin activity"/>
    <property type="evidence" value="ECO:0007669"/>
    <property type="project" value="InterPro"/>
</dbReference>
<dbReference type="EMBL" id="CP045430">
    <property type="protein sequence ID" value="QPB85812.1"/>
    <property type="molecule type" value="Genomic_DNA"/>
</dbReference>
<proteinExistence type="predicted"/>
<dbReference type="Proteomes" id="UP000305729">
    <property type="component" value="Chromosome 2"/>
</dbReference>
<reference evidence="1 2" key="1">
    <citation type="submission" date="2019-10" db="EMBL/GenBank/DDBJ databases">
        <title>Pseudoalteromonas rubra S4059.</title>
        <authorList>
            <person name="Paulsen S."/>
            <person name="Wang X."/>
        </authorList>
    </citation>
    <scope>NUCLEOTIDE SEQUENCE [LARGE SCALE GENOMIC DNA]</scope>
    <source>
        <strain evidence="1 2">S4059</strain>
    </source>
</reference>
<evidence type="ECO:0000313" key="1">
    <source>
        <dbReference type="EMBL" id="QPB85812.1"/>
    </source>
</evidence>
<sequence>MKQLSLVAGLATLLAGAPAVAHTINFDKVEVGYKRFSVNDSDMANDTLTGVNLAASKRFENYYVEGRYYSVSDSFGNSYRYDESYSFNANYELDLDQFTLGAGYIHELDETSLFDVSFHIGKVDLKAQLDVTETYQAGVYQRNSSASDDDDIYRLRGQYQTRVLENIELKAGLGYEKTSGEDGDSNPLFFVGAGYHFNTMFSVNAEYRNVDDYNTLDVNFRYSF</sequence>
<protein>
    <submittedName>
        <fullName evidence="1">Porin</fullName>
    </submittedName>
</protein>
<dbReference type="Gene3D" id="2.40.160.10">
    <property type="entry name" value="Porin"/>
    <property type="match status" value="1"/>
</dbReference>
<dbReference type="InterPro" id="IPR023614">
    <property type="entry name" value="Porin_dom_sf"/>
</dbReference>
<accession>A0A5S3UWH5</accession>
<gene>
    <name evidence="1" type="ORF">CWC22_022690</name>
</gene>
<name>A0A5S3UWH5_9GAMM</name>
<dbReference type="SUPFAM" id="SSF56935">
    <property type="entry name" value="Porins"/>
    <property type="match status" value="1"/>
</dbReference>
<dbReference type="RefSeq" id="WP_138538481.1">
    <property type="nucleotide sequence ID" value="NZ_CP045430.1"/>
</dbReference>